<dbReference type="EMBL" id="OX451741">
    <property type="protein sequence ID" value="CAI8620033.1"/>
    <property type="molecule type" value="Genomic_DNA"/>
</dbReference>
<dbReference type="SUPFAM" id="SSF56112">
    <property type="entry name" value="Protein kinase-like (PK-like)"/>
    <property type="match status" value="1"/>
</dbReference>
<dbReference type="Proteomes" id="UP001157006">
    <property type="component" value="Chromosome 6"/>
</dbReference>
<dbReference type="AlphaFoldDB" id="A0AAV1BCY1"/>
<dbReference type="InterPro" id="IPR050494">
    <property type="entry name" value="Ser_Thr_dual-spec_kinase"/>
</dbReference>
<keyword evidence="5" id="KW-0067">ATP-binding</keyword>
<organism evidence="6 7">
    <name type="scientific">Vicia faba</name>
    <name type="common">Broad bean</name>
    <name type="synonym">Faba vulgaris</name>
    <dbReference type="NCBI Taxonomy" id="3906"/>
    <lineage>
        <taxon>Eukaryota</taxon>
        <taxon>Viridiplantae</taxon>
        <taxon>Streptophyta</taxon>
        <taxon>Embryophyta</taxon>
        <taxon>Tracheophyta</taxon>
        <taxon>Spermatophyta</taxon>
        <taxon>Magnoliopsida</taxon>
        <taxon>eudicotyledons</taxon>
        <taxon>Gunneridae</taxon>
        <taxon>Pentapetalae</taxon>
        <taxon>rosids</taxon>
        <taxon>fabids</taxon>
        <taxon>Fabales</taxon>
        <taxon>Fabaceae</taxon>
        <taxon>Papilionoideae</taxon>
        <taxon>50 kb inversion clade</taxon>
        <taxon>NPAAA clade</taxon>
        <taxon>Hologalegina</taxon>
        <taxon>IRL clade</taxon>
        <taxon>Fabeae</taxon>
        <taxon>Vicia</taxon>
    </lineage>
</organism>
<sequence length="127" mass="14631">MCAEPIWKGFAPQTNELIMLGDGNILNDGLRSQLEDIYMDDHHQHNMVRVNSDAVDVGREVRESLETNRLEYLIPKKTSLRHRLPMVEEGFIEFVGDLLQINPNKRPSASEALKHPWLCYPYEPISS</sequence>
<protein>
    <recommendedName>
        <fullName evidence="8">Protein kinase domain-containing protein</fullName>
    </recommendedName>
</protein>
<keyword evidence="2" id="KW-0808">Transferase</keyword>
<evidence type="ECO:0000256" key="1">
    <source>
        <dbReference type="ARBA" id="ARBA00022527"/>
    </source>
</evidence>
<keyword evidence="4" id="KW-0418">Kinase</keyword>
<keyword evidence="1" id="KW-0723">Serine/threonine-protein kinase</keyword>
<dbReference type="Gene3D" id="1.10.510.10">
    <property type="entry name" value="Transferase(Phosphotransferase) domain 1"/>
    <property type="match status" value="1"/>
</dbReference>
<proteinExistence type="predicted"/>
<dbReference type="GO" id="GO:0005524">
    <property type="term" value="F:ATP binding"/>
    <property type="evidence" value="ECO:0007669"/>
    <property type="project" value="UniProtKB-KW"/>
</dbReference>
<evidence type="ECO:0000256" key="2">
    <source>
        <dbReference type="ARBA" id="ARBA00022679"/>
    </source>
</evidence>
<keyword evidence="7" id="KW-1185">Reference proteome</keyword>
<evidence type="ECO:0000313" key="7">
    <source>
        <dbReference type="Proteomes" id="UP001157006"/>
    </source>
</evidence>
<evidence type="ECO:0000256" key="4">
    <source>
        <dbReference type="ARBA" id="ARBA00022777"/>
    </source>
</evidence>
<evidence type="ECO:0000313" key="6">
    <source>
        <dbReference type="EMBL" id="CAI8620033.1"/>
    </source>
</evidence>
<evidence type="ECO:0008006" key="8">
    <source>
        <dbReference type="Google" id="ProtNLM"/>
    </source>
</evidence>
<dbReference type="PANTHER" id="PTHR24058:SF124">
    <property type="entry name" value="PROTEIN KINASE SUPERFAMILY PROTEIN"/>
    <property type="match status" value="1"/>
</dbReference>
<evidence type="ECO:0000256" key="3">
    <source>
        <dbReference type="ARBA" id="ARBA00022741"/>
    </source>
</evidence>
<evidence type="ECO:0000256" key="5">
    <source>
        <dbReference type="ARBA" id="ARBA00022840"/>
    </source>
</evidence>
<dbReference type="GO" id="GO:0004674">
    <property type="term" value="F:protein serine/threonine kinase activity"/>
    <property type="evidence" value="ECO:0007669"/>
    <property type="project" value="UniProtKB-KW"/>
</dbReference>
<dbReference type="InterPro" id="IPR011009">
    <property type="entry name" value="Kinase-like_dom_sf"/>
</dbReference>
<name>A0AAV1BCY1_VICFA</name>
<accession>A0AAV1BCY1</accession>
<gene>
    <name evidence="6" type="ORF">VFH_VI199520</name>
</gene>
<keyword evidence="3" id="KW-0547">Nucleotide-binding</keyword>
<reference evidence="6 7" key="1">
    <citation type="submission" date="2023-01" db="EMBL/GenBank/DDBJ databases">
        <authorList>
            <person name="Kreplak J."/>
        </authorList>
    </citation>
    <scope>NUCLEOTIDE SEQUENCE [LARGE SCALE GENOMIC DNA]</scope>
</reference>
<dbReference type="PANTHER" id="PTHR24058">
    <property type="entry name" value="DUAL SPECIFICITY PROTEIN KINASE"/>
    <property type="match status" value="1"/>
</dbReference>